<dbReference type="EMBL" id="NAJL01000083">
    <property type="protein sequence ID" value="TKA22136.1"/>
    <property type="molecule type" value="Genomic_DNA"/>
</dbReference>
<evidence type="ECO:0000313" key="4">
    <source>
        <dbReference type="Proteomes" id="UP000308549"/>
    </source>
</evidence>
<proteinExistence type="predicted"/>
<evidence type="ECO:0000313" key="3">
    <source>
        <dbReference type="EMBL" id="TKA22136.1"/>
    </source>
</evidence>
<protein>
    <recommendedName>
        <fullName evidence="2">Distal membrane-arm assembly complex protein 1-like domain-containing protein</fullName>
    </recommendedName>
</protein>
<dbReference type="Pfam" id="PF15055">
    <property type="entry name" value="DMAC1_Dmo2"/>
    <property type="match status" value="1"/>
</dbReference>
<gene>
    <name evidence="3" type="ORF">B0A50_08193</name>
</gene>
<dbReference type="InterPro" id="IPR028036">
    <property type="entry name" value="DMAC1-like_dom"/>
</dbReference>
<keyword evidence="1" id="KW-1133">Transmembrane helix</keyword>
<name>A0A4U0TKA1_9PEZI</name>
<accession>A0A4U0TKA1</accession>
<dbReference type="PANTHER" id="PTHR28048:SF1">
    <property type="entry name" value="ACR195WP"/>
    <property type="match status" value="1"/>
</dbReference>
<keyword evidence="1" id="KW-0472">Membrane</keyword>
<keyword evidence="1" id="KW-0812">Transmembrane</keyword>
<sequence>MGQNDNLYQLQQPADIKDVLSAQEKDFDCLPCRLMGSAAFTGLGIYSYASGMKQLREREREIMKSGSLVGLGPRRGMIYMLSAGLVGLGVYRLRY</sequence>
<dbReference type="OrthoDB" id="6604875at2759"/>
<comment type="caution">
    <text evidence="3">The sequence shown here is derived from an EMBL/GenBank/DDBJ whole genome shotgun (WGS) entry which is preliminary data.</text>
</comment>
<feature type="domain" description="Distal membrane-arm assembly complex protein 1-like" evidence="2">
    <location>
        <begin position="28"/>
        <end position="67"/>
    </location>
</feature>
<dbReference type="AlphaFoldDB" id="A0A4U0TKA1"/>
<dbReference type="InterPro" id="IPR053092">
    <property type="entry name" value="Mitochondrial_unc_protein"/>
</dbReference>
<evidence type="ECO:0000256" key="1">
    <source>
        <dbReference type="SAM" id="Phobius"/>
    </source>
</evidence>
<keyword evidence="4" id="KW-1185">Reference proteome</keyword>
<dbReference type="Proteomes" id="UP000308549">
    <property type="component" value="Unassembled WGS sequence"/>
</dbReference>
<reference evidence="3 4" key="1">
    <citation type="submission" date="2017-03" db="EMBL/GenBank/DDBJ databases">
        <title>Genomes of endolithic fungi from Antarctica.</title>
        <authorList>
            <person name="Coleine C."/>
            <person name="Masonjones S."/>
            <person name="Stajich J.E."/>
        </authorList>
    </citation>
    <scope>NUCLEOTIDE SEQUENCE [LARGE SCALE GENOMIC DNA]</scope>
    <source>
        <strain evidence="3 4">CCFEE 6315</strain>
    </source>
</reference>
<evidence type="ECO:0000259" key="2">
    <source>
        <dbReference type="Pfam" id="PF15055"/>
    </source>
</evidence>
<organism evidence="3 4">
    <name type="scientific">Salinomyces thailandicus</name>
    <dbReference type="NCBI Taxonomy" id="706561"/>
    <lineage>
        <taxon>Eukaryota</taxon>
        <taxon>Fungi</taxon>
        <taxon>Dikarya</taxon>
        <taxon>Ascomycota</taxon>
        <taxon>Pezizomycotina</taxon>
        <taxon>Dothideomycetes</taxon>
        <taxon>Dothideomycetidae</taxon>
        <taxon>Mycosphaerellales</taxon>
        <taxon>Teratosphaeriaceae</taxon>
        <taxon>Salinomyces</taxon>
    </lineage>
</organism>
<feature type="transmembrane region" description="Helical" evidence="1">
    <location>
        <begin position="76"/>
        <end position="93"/>
    </location>
</feature>
<dbReference type="PANTHER" id="PTHR28048">
    <property type="entry name" value="ACR195WP"/>
    <property type="match status" value="1"/>
</dbReference>